<accession>A0A4Q9H0X2</accession>
<sequence>MTLTRMIPSLRRTLPDPLRTDFWPEATVTTVHDVMIAGVSLSHLADVCGTPCVHTGAAVIPGTAGRPSPTSVTSVLVTAITGIATHPSGALVITADAALDEHRVVWSELRLIRRVSTAHSGTVLIAGRSENPAVADLPLDLVIGDLLAAPTRPAAATMNGRRASRADEHSVPAWLAQLP</sequence>
<dbReference type="Proteomes" id="UP000294194">
    <property type="component" value="Unassembled WGS sequence"/>
</dbReference>
<dbReference type="AlphaFoldDB" id="A0A4Q9H0X2"/>
<evidence type="ECO:0000313" key="1">
    <source>
        <dbReference type="EMBL" id="TBN58360.1"/>
    </source>
</evidence>
<comment type="caution">
    <text evidence="1">The sequence shown here is derived from an EMBL/GenBank/DDBJ whole genome shotgun (WGS) entry which is preliminary data.</text>
</comment>
<gene>
    <name evidence="1" type="ORF">EYE40_13695</name>
</gene>
<dbReference type="RefSeq" id="WP_130982480.1">
    <property type="nucleotide sequence ID" value="NZ_SISG01000001.1"/>
</dbReference>
<evidence type="ECO:0000313" key="2">
    <source>
        <dbReference type="Proteomes" id="UP000294194"/>
    </source>
</evidence>
<reference evidence="2" key="1">
    <citation type="submission" date="2019-02" db="EMBL/GenBank/DDBJ databases">
        <title>Glaciihabitans arcticus sp. nov., a psychrotolerant bacterium isolated from polar soil.</title>
        <authorList>
            <person name="Dahal R.H."/>
        </authorList>
    </citation>
    <scope>NUCLEOTIDE SEQUENCE [LARGE SCALE GENOMIC DNA]</scope>
    <source>
        <strain evidence="2">RP-3-7</strain>
    </source>
</reference>
<organism evidence="1 2">
    <name type="scientific">Glaciihabitans arcticus</name>
    <dbReference type="NCBI Taxonomy" id="2668039"/>
    <lineage>
        <taxon>Bacteria</taxon>
        <taxon>Bacillati</taxon>
        <taxon>Actinomycetota</taxon>
        <taxon>Actinomycetes</taxon>
        <taxon>Micrococcales</taxon>
        <taxon>Microbacteriaceae</taxon>
        <taxon>Glaciihabitans</taxon>
    </lineage>
</organism>
<proteinExistence type="predicted"/>
<dbReference type="EMBL" id="SISG01000001">
    <property type="protein sequence ID" value="TBN58360.1"/>
    <property type="molecule type" value="Genomic_DNA"/>
</dbReference>
<name>A0A4Q9H0X2_9MICO</name>
<keyword evidence="2" id="KW-1185">Reference proteome</keyword>
<protein>
    <submittedName>
        <fullName evidence="1">Uncharacterized protein</fullName>
    </submittedName>
</protein>